<dbReference type="Proteomes" id="UP000199820">
    <property type="component" value="Unassembled WGS sequence"/>
</dbReference>
<evidence type="ECO:0000259" key="1">
    <source>
        <dbReference type="Pfam" id="PF07615"/>
    </source>
</evidence>
<evidence type="ECO:0000313" key="3">
    <source>
        <dbReference type="Proteomes" id="UP000199820"/>
    </source>
</evidence>
<accession>A0A1I0GGL3</accession>
<dbReference type="SUPFAM" id="SSF89957">
    <property type="entry name" value="MTH1187/YkoF-like"/>
    <property type="match status" value="1"/>
</dbReference>
<reference evidence="2 3" key="1">
    <citation type="submission" date="2016-10" db="EMBL/GenBank/DDBJ databases">
        <authorList>
            <person name="de Groot N.N."/>
        </authorList>
    </citation>
    <scope>NUCLEOTIDE SEQUENCE [LARGE SCALE GENOMIC DNA]</scope>
    <source>
        <strain evidence="2 3">KH1P1</strain>
    </source>
</reference>
<organism evidence="2 3">
    <name type="scientific">[Clostridium] aminophilum</name>
    <dbReference type="NCBI Taxonomy" id="1526"/>
    <lineage>
        <taxon>Bacteria</taxon>
        <taxon>Bacillati</taxon>
        <taxon>Bacillota</taxon>
        <taxon>Clostridia</taxon>
        <taxon>Lachnospirales</taxon>
        <taxon>Lachnospiraceae</taxon>
    </lineage>
</organism>
<dbReference type="OrthoDB" id="7767286at2"/>
<name>A0A1I0GGL3_9FIRM</name>
<proteinExistence type="predicted"/>
<dbReference type="InterPro" id="IPR011522">
    <property type="entry name" value="Thiamin/HMP-bd_put_YkoF"/>
</dbReference>
<dbReference type="AlphaFoldDB" id="A0A1I0GGL3"/>
<dbReference type="RefSeq" id="WP_083378874.1">
    <property type="nucleotide sequence ID" value="NZ_FOIL01000033.1"/>
</dbReference>
<feature type="domain" description="Thiamin/hydroxymethyl pyrimidine-binding YkoF putative" evidence="1">
    <location>
        <begin position="28"/>
        <end position="107"/>
    </location>
</feature>
<sequence length="214" mass="23641">MDNNSCGCNVCSTREDLPWEGRGTDLPIAGCRFTLYPMTDRYVDIILGSLEKTDTSYVWSETDALSTVYRGKLPYVADAVKALFVNAYRSGVHMALEGQFSKGCPGDIAGDSLLEKDGEAPNAKSAEGIHFPVKCKLALYPMGVGNYIDDIAKVWYMAQDRGLEPTTIHYATRISGDVHDVFDYLRDVCALMDESAVSHYILHFTVNCNSPTKE</sequence>
<gene>
    <name evidence="2" type="ORF">SAMN04487771_10332</name>
</gene>
<dbReference type="Gene3D" id="3.30.70.930">
    <property type="match status" value="2"/>
</dbReference>
<protein>
    <submittedName>
        <fullName evidence="2">YKOF-related Family</fullName>
    </submittedName>
</protein>
<dbReference type="InterPro" id="IPR029756">
    <property type="entry name" value="MTH1187/YkoF-like"/>
</dbReference>
<keyword evidence="3" id="KW-1185">Reference proteome</keyword>
<evidence type="ECO:0000313" key="2">
    <source>
        <dbReference type="EMBL" id="SET69160.1"/>
    </source>
</evidence>
<dbReference type="STRING" id="1526.SAMN02910262_01067"/>
<dbReference type="eggNOG" id="ENOG502ZBT9">
    <property type="taxonomic scope" value="Bacteria"/>
</dbReference>
<dbReference type="Pfam" id="PF07615">
    <property type="entry name" value="Ykof"/>
    <property type="match status" value="2"/>
</dbReference>
<feature type="domain" description="Thiamin/hydroxymethyl pyrimidine-binding YkoF putative" evidence="1">
    <location>
        <begin position="133"/>
        <end position="212"/>
    </location>
</feature>
<dbReference type="EMBL" id="FOIL01000033">
    <property type="protein sequence ID" value="SET69160.1"/>
    <property type="molecule type" value="Genomic_DNA"/>
</dbReference>